<reference evidence="2" key="1">
    <citation type="submission" date="2019-06" db="EMBL/GenBank/DDBJ databases">
        <title>Complete Genome Sequence of Serratia marcescens Myophage MyoSmar.</title>
        <authorList>
            <person name="Cooper S."/>
            <person name="Nguyen Q."/>
            <person name="Newkirk H."/>
            <person name="Liu M."/>
            <person name="Cahill J."/>
            <person name="Ramsey J."/>
        </authorList>
    </citation>
    <scope>NUCLEOTIDE SEQUENCE [LARGE SCALE GENOMIC DNA]</scope>
</reference>
<organism evidence="1 2">
    <name type="scientific">Serratia phage MyoSmar</name>
    <dbReference type="NCBI Taxonomy" id="2596673"/>
    <lineage>
        <taxon>Viruses</taxon>
        <taxon>Duplodnaviria</taxon>
        <taxon>Heunggongvirae</taxon>
        <taxon>Uroviricota</taxon>
        <taxon>Caudoviricetes</taxon>
        <taxon>Lindbergviridae</taxon>
        <taxon>Myosmarvirus</taxon>
        <taxon>Myosmarvirus myosmar</taxon>
    </lineage>
</organism>
<dbReference type="Proteomes" id="UP000322680">
    <property type="component" value="Segment"/>
</dbReference>
<dbReference type="EMBL" id="MN062189">
    <property type="protein sequence ID" value="QEG09459.1"/>
    <property type="molecule type" value="Genomic_DNA"/>
</dbReference>
<sequence length="71" mass="8229">MGHYDEQYEEDARQRRADMVSRQSSCNHELRVHAVNEYAEPVKLACQRCGLITDVKKRQPQPITIEITGND</sequence>
<proteinExistence type="predicted"/>
<evidence type="ECO:0000313" key="1">
    <source>
        <dbReference type="EMBL" id="QEG09459.1"/>
    </source>
</evidence>
<protein>
    <submittedName>
        <fullName evidence="1">Uncharacterized protein</fullName>
    </submittedName>
</protein>
<gene>
    <name evidence="1" type="ORF">CPT_MyoSmar_010</name>
</gene>
<evidence type="ECO:0000313" key="2">
    <source>
        <dbReference type="Proteomes" id="UP000322680"/>
    </source>
</evidence>
<accession>A0A5B9N791</accession>
<keyword evidence="2" id="KW-1185">Reference proteome</keyword>
<name>A0A5B9N791_9CAUD</name>